<feature type="transmembrane region" description="Helical" evidence="6">
    <location>
        <begin position="288"/>
        <end position="305"/>
    </location>
</feature>
<evidence type="ECO:0000256" key="2">
    <source>
        <dbReference type="ARBA" id="ARBA00022448"/>
    </source>
</evidence>
<dbReference type="PROSITE" id="PS00216">
    <property type="entry name" value="SUGAR_TRANSPORT_1"/>
    <property type="match status" value="1"/>
</dbReference>
<feature type="transmembrane region" description="Helical" evidence="6">
    <location>
        <begin position="213"/>
        <end position="233"/>
    </location>
</feature>
<feature type="transmembrane region" description="Helical" evidence="6">
    <location>
        <begin position="423"/>
        <end position="443"/>
    </location>
</feature>
<dbReference type="InterPro" id="IPR010573">
    <property type="entry name" value="MFS_Str1/Tri12-like"/>
</dbReference>
<reference evidence="8 9" key="1">
    <citation type="journal article" date="2016" name="PLoS Pathog.">
        <title>Biosynthesis of antibiotic leucinostatins in bio-control fungus Purpureocillium lilacinum and their inhibition on phytophthora revealed by genome mining.</title>
        <authorList>
            <person name="Wang G."/>
            <person name="Liu Z."/>
            <person name="Lin R."/>
            <person name="Li E."/>
            <person name="Mao Z."/>
            <person name="Ling J."/>
            <person name="Yang Y."/>
            <person name="Yin W.B."/>
            <person name="Xie B."/>
        </authorList>
    </citation>
    <scope>NUCLEOTIDE SEQUENCE [LARGE SCALE GENOMIC DNA]</scope>
    <source>
        <strain evidence="8">170</strain>
    </source>
</reference>
<dbReference type="GO" id="GO:0005886">
    <property type="term" value="C:plasma membrane"/>
    <property type="evidence" value="ECO:0007669"/>
    <property type="project" value="TreeGrafter"/>
</dbReference>
<evidence type="ECO:0000313" key="9">
    <source>
        <dbReference type="Proteomes" id="UP000078397"/>
    </source>
</evidence>
<dbReference type="InterPro" id="IPR005829">
    <property type="entry name" value="Sugar_transporter_CS"/>
</dbReference>
<dbReference type="InterPro" id="IPR020846">
    <property type="entry name" value="MFS_dom"/>
</dbReference>
<dbReference type="PROSITE" id="PS50850">
    <property type="entry name" value="MFS"/>
    <property type="match status" value="1"/>
</dbReference>
<gene>
    <name evidence="8" type="ORF">VFPPC_09271</name>
</gene>
<evidence type="ECO:0000256" key="5">
    <source>
        <dbReference type="ARBA" id="ARBA00023136"/>
    </source>
</evidence>
<feature type="transmembrane region" description="Helical" evidence="6">
    <location>
        <begin position="145"/>
        <end position="162"/>
    </location>
</feature>
<name>A0A179F7M3_METCM</name>
<organism evidence="8 9">
    <name type="scientific">Pochonia chlamydosporia 170</name>
    <dbReference type="NCBI Taxonomy" id="1380566"/>
    <lineage>
        <taxon>Eukaryota</taxon>
        <taxon>Fungi</taxon>
        <taxon>Dikarya</taxon>
        <taxon>Ascomycota</taxon>
        <taxon>Pezizomycotina</taxon>
        <taxon>Sordariomycetes</taxon>
        <taxon>Hypocreomycetidae</taxon>
        <taxon>Hypocreales</taxon>
        <taxon>Clavicipitaceae</taxon>
        <taxon>Pochonia</taxon>
    </lineage>
</organism>
<evidence type="ECO:0000313" key="8">
    <source>
        <dbReference type="EMBL" id="OAQ61428.1"/>
    </source>
</evidence>
<dbReference type="PANTHER" id="PTHR23501:SF195">
    <property type="entry name" value="PEP5"/>
    <property type="match status" value="1"/>
</dbReference>
<evidence type="ECO:0000256" key="1">
    <source>
        <dbReference type="ARBA" id="ARBA00004141"/>
    </source>
</evidence>
<evidence type="ECO:0000259" key="7">
    <source>
        <dbReference type="PROSITE" id="PS50850"/>
    </source>
</evidence>
<feature type="transmembrane region" description="Helical" evidence="6">
    <location>
        <begin position="392"/>
        <end position="411"/>
    </location>
</feature>
<feature type="transmembrane region" description="Helical" evidence="6">
    <location>
        <begin position="91"/>
        <end position="108"/>
    </location>
</feature>
<dbReference type="Gene3D" id="1.20.1250.20">
    <property type="entry name" value="MFS general substrate transporter like domains"/>
    <property type="match status" value="1"/>
</dbReference>
<keyword evidence="4 6" id="KW-1133">Transmembrane helix</keyword>
<feature type="transmembrane region" description="Helical" evidence="6">
    <location>
        <begin position="120"/>
        <end position="139"/>
    </location>
</feature>
<keyword evidence="2" id="KW-0813">Transport</keyword>
<comment type="subcellular location">
    <subcellularLocation>
        <location evidence="1">Membrane</location>
        <topology evidence="1">Multi-pass membrane protein</topology>
    </subcellularLocation>
</comment>
<feature type="transmembrane region" description="Helical" evidence="6">
    <location>
        <begin position="450"/>
        <end position="475"/>
    </location>
</feature>
<dbReference type="Proteomes" id="UP000078397">
    <property type="component" value="Unassembled WGS sequence"/>
</dbReference>
<dbReference type="GeneID" id="28851829"/>
<evidence type="ECO:0000256" key="3">
    <source>
        <dbReference type="ARBA" id="ARBA00022692"/>
    </source>
</evidence>
<dbReference type="AlphaFoldDB" id="A0A179F7M3"/>
<comment type="caution">
    <text evidence="8">The sequence shown here is derived from an EMBL/GenBank/DDBJ whole genome shotgun (WGS) entry which is preliminary data.</text>
</comment>
<dbReference type="GO" id="GO:0022857">
    <property type="term" value="F:transmembrane transporter activity"/>
    <property type="evidence" value="ECO:0007669"/>
    <property type="project" value="InterPro"/>
</dbReference>
<keyword evidence="5 6" id="KW-0472">Membrane</keyword>
<keyword evidence="3 6" id="KW-0812">Transmembrane</keyword>
<proteinExistence type="predicted"/>
<feature type="transmembrane region" description="Helical" evidence="6">
    <location>
        <begin position="183"/>
        <end position="201"/>
    </location>
</feature>
<dbReference type="InterPro" id="IPR053791">
    <property type="entry name" value="MFS_Tri12-like"/>
</dbReference>
<dbReference type="OrthoDB" id="2587356at2759"/>
<dbReference type="CDD" id="cd06179">
    <property type="entry name" value="MFS_TRI12_like"/>
    <property type="match status" value="1"/>
</dbReference>
<dbReference type="RefSeq" id="XP_018139132.1">
    <property type="nucleotide sequence ID" value="XM_018287835.1"/>
</dbReference>
<feature type="transmembrane region" description="Helical" evidence="6">
    <location>
        <begin position="366"/>
        <end position="385"/>
    </location>
</feature>
<feature type="transmembrane region" description="Helical" evidence="6">
    <location>
        <begin position="254"/>
        <end position="276"/>
    </location>
</feature>
<evidence type="ECO:0000256" key="6">
    <source>
        <dbReference type="SAM" id="Phobius"/>
    </source>
</evidence>
<sequence length="587" mass="63014">MVTTSPAISREVRVDEAKPVNVVSTGSEKPLPEATSDSSESLIEQKPHLHAKTYLAVGAVCLIYIAQLVCLVGAGAQGQTIAAHFHGTQNVVWFSAPITILTVVLGPIVSQAADYWGRKWFLVVLSFFGAVGSIIVSRATSMNMAIAGFSVIGISFGAQPLLHTVTSEVLPRRWRGWGQAANMTSNGLGSILGLLIGGALNRTNDPTSDGFRYYFYMAMAFYLAAVLLTIAAYNPPETERQKQFAGRTMDKLKMLDWVGYLLLASGLVLFCVGLSWSQNPYPWSDAHVSATFAVGLALAVCLIGYETFLKKDGMFHHGLFNGNRNFSISLFCVFAEGVGFFAANIYFAFQVSVLYETDAVIVGTRYSIMLICSVIGALLAGLYCAIARRVRWITVAAFLIFVAFFACMASSNRSTDKPVWGYPVLLGLALGMTLTTLVTAAQLSTPPELLAIASGLIISVRSLGGTIGITIYNALFVAEMNHLPDNVAKAAISAGLSPKAVEPFVTALAAHNQTALESIPGVTPNIIQSGTIALLDTYVGAFQHVWIAASCFVALAAIVAVFLFDPKKEFNMKVDAPVEKEEDMYSD</sequence>
<feature type="transmembrane region" description="Helical" evidence="6">
    <location>
        <begin position="326"/>
        <end position="346"/>
    </location>
</feature>
<evidence type="ECO:0000256" key="4">
    <source>
        <dbReference type="ARBA" id="ARBA00022989"/>
    </source>
</evidence>
<dbReference type="EMBL" id="LSBJ02000007">
    <property type="protein sequence ID" value="OAQ61428.1"/>
    <property type="molecule type" value="Genomic_DNA"/>
</dbReference>
<dbReference type="KEGG" id="pchm:VFPPC_09271"/>
<dbReference type="SUPFAM" id="SSF103473">
    <property type="entry name" value="MFS general substrate transporter"/>
    <property type="match status" value="1"/>
</dbReference>
<feature type="transmembrane region" description="Helical" evidence="6">
    <location>
        <begin position="545"/>
        <end position="564"/>
    </location>
</feature>
<protein>
    <submittedName>
        <fullName evidence="8">Siderophore iron transporter</fullName>
    </submittedName>
</protein>
<accession>A0A179F7M3</accession>
<dbReference type="InterPro" id="IPR036259">
    <property type="entry name" value="MFS_trans_sf"/>
</dbReference>
<dbReference type="Pfam" id="PF06609">
    <property type="entry name" value="TRI12"/>
    <property type="match status" value="1"/>
</dbReference>
<feature type="domain" description="Major facilitator superfamily (MFS) profile" evidence="7">
    <location>
        <begin position="51"/>
        <end position="568"/>
    </location>
</feature>
<feature type="transmembrane region" description="Helical" evidence="6">
    <location>
        <begin position="54"/>
        <end position="76"/>
    </location>
</feature>
<keyword evidence="9" id="KW-1185">Reference proteome</keyword>
<dbReference type="PANTHER" id="PTHR23501">
    <property type="entry name" value="MAJOR FACILITATOR SUPERFAMILY"/>
    <property type="match status" value="1"/>
</dbReference>